<feature type="domain" description="C2H2-type" evidence="8">
    <location>
        <begin position="720"/>
        <end position="747"/>
    </location>
</feature>
<feature type="compositionally biased region" description="Polar residues" evidence="7">
    <location>
        <begin position="1"/>
        <end position="14"/>
    </location>
</feature>
<keyword evidence="10" id="KW-1185">Reference proteome</keyword>
<evidence type="ECO:0000256" key="4">
    <source>
        <dbReference type="ARBA" id="ARBA00022833"/>
    </source>
</evidence>
<keyword evidence="4" id="KW-0862">Zinc</keyword>
<feature type="non-terminal residue" evidence="9">
    <location>
        <position position="789"/>
    </location>
</feature>
<dbReference type="AlphaFoldDB" id="A0A8J7NKE3"/>
<dbReference type="PROSITE" id="PS50157">
    <property type="entry name" value="ZINC_FINGER_C2H2_2"/>
    <property type="match status" value="5"/>
</dbReference>
<dbReference type="PANTHER" id="PTHR24388">
    <property type="entry name" value="ZINC FINGER PROTEIN"/>
    <property type="match status" value="1"/>
</dbReference>
<keyword evidence="5" id="KW-0539">Nucleus</keyword>
<evidence type="ECO:0000313" key="10">
    <source>
        <dbReference type="Proteomes" id="UP000736164"/>
    </source>
</evidence>
<dbReference type="GO" id="GO:0000978">
    <property type="term" value="F:RNA polymerase II cis-regulatory region sequence-specific DNA binding"/>
    <property type="evidence" value="ECO:0007669"/>
    <property type="project" value="TreeGrafter"/>
</dbReference>
<comment type="caution">
    <text evidence="9">The sequence shown here is derived from an EMBL/GenBank/DDBJ whole genome shotgun (WGS) entry which is preliminary data.</text>
</comment>
<feature type="domain" description="C2H2-type" evidence="8">
    <location>
        <begin position="454"/>
        <end position="476"/>
    </location>
</feature>
<feature type="compositionally biased region" description="Low complexity" evidence="7">
    <location>
        <begin position="235"/>
        <end position="253"/>
    </location>
</feature>
<sequence length="789" mass="83513">MSPDQTSPDHTTAASMEHRASTDSPLGAPDSGGPRGGRALAKDRARKTSKLRCHFCGATFPRAHHLGSHLRAHRALPLRCELCGLRAPSYWKLNLHLEQHGADSSPARGAGPGAEAEVTSSAKPAAPALSPAGGQGAGSRSRSPAEGVPQRASADSSTEPAQARSRGAPRGLAGSLAGKKGAHGCHFCGATFSKAENLGSHLRAHRALPLRCEHCGLQAPSLWKLNQHLQGPQTGGPSPSGGRRAACSAGAEAQPGTASGEDRRANGDLPWNSAPRKSGCRCNFCGAVFSRAENLGSHLRAHRALPLGCELCGLRAPSLWKLNQHLLTHGADEPSPAEAGTAKPQAGRPSGPQRICGRPPEEADSSSGASGGAARRRAGARCNFCGAGPWSPLGLRAHLRVHRALPLLCRRCGFEAGDHWGLNRHLRRHRKGESFPSGGADSTGPRAQPAEAALSCPDCGKAFRTPFWLAMHSQAHLPSWQEAQKRALIRRKAASGRGSPILLGSFSVLNRVPLFRSAAPESQERGPLSFPPDLAPPHRTEADRLRTEAPAAPTPPETPEPDFSADNPQSSTETSRPSPPQDSEAQAPGKILLLDPGFLGRPDQPPPDGHAFVKQAYLSEHERASAAPLTPLGDSGTDDPPDCSGLRDSAGLSGRAVPRAPARRPCPDCGALFTVPWSLALHWRRRPRRPRQHTCWCGLSCPSLLRLLRHELAHVRDANYICCGCGQSVQGGARLVRHWRRHGPHGPPLKCVCGVTFKRISSFVWHLLRNAGGSPGSPGQGTPLLANLR</sequence>
<protein>
    <submittedName>
        <fullName evidence="9">ZN571 protein</fullName>
    </submittedName>
</protein>
<dbReference type="SMART" id="SM00355">
    <property type="entry name" value="ZnF_C2H2"/>
    <property type="match status" value="12"/>
</dbReference>
<dbReference type="GO" id="GO:0008270">
    <property type="term" value="F:zinc ion binding"/>
    <property type="evidence" value="ECO:0007669"/>
    <property type="project" value="UniProtKB-KW"/>
</dbReference>
<feature type="region of interest" description="Disordered" evidence="7">
    <location>
        <begin position="1"/>
        <end position="44"/>
    </location>
</feature>
<feature type="domain" description="C2H2-type" evidence="8">
    <location>
        <begin position="183"/>
        <end position="205"/>
    </location>
</feature>
<feature type="region of interest" description="Disordered" evidence="7">
    <location>
        <begin position="330"/>
        <end position="373"/>
    </location>
</feature>
<feature type="region of interest" description="Disordered" evidence="7">
    <location>
        <begin position="519"/>
        <end position="586"/>
    </location>
</feature>
<keyword evidence="2" id="KW-0677">Repeat</keyword>
<dbReference type="Pfam" id="PF13912">
    <property type="entry name" value="zf-C2H2_6"/>
    <property type="match status" value="3"/>
</dbReference>
<dbReference type="PANTHER" id="PTHR24388:SF104">
    <property type="entry name" value="AT-RICH BINDING PROTEIN-RELATED"/>
    <property type="match status" value="1"/>
</dbReference>
<evidence type="ECO:0000313" key="9">
    <source>
        <dbReference type="EMBL" id="MBN3313783.1"/>
    </source>
</evidence>
<keyword evidence="3 6" id="KW-0863">Zinc-finger</keyword>
<accession>A0A8J7NKE3</accession>
<feature type="region of interest" description="Disordered" evidence="7">
    <location>
        <begin position="101"/>
        <end position="176"/>
    </location>
</feature>
<feature type="region of interest" description="Disordered" evidence="7">
    <location>
        <begin position="627"/>
        <end position="662"/>
    </location>
</feature>
<evidence type="ECO:0000256" key="5">
    <source>
        <dbReference type="ARBA" id="ARBA00023242"/>
    </source>
</evidence>
<dbReference type="Pfam" id="PF00096">
    <property type="entry name" value="zf-C2H2"/>
    <property type="match status" value="1"/>
</dbReference>
<dbReference type="GO" id="GO:0000981">
    <property type="term" value="F:DNA-binding transcription factor activity, RNA polymerase II-specific"/>
    <property type="evidence" value="ECO:0007669"/>
    <property type="project" value="TreeGrafter"/>
</dbReference>
<evidence type="ECO:0000256" key="7">
    <source>
        <dbReference type="SAM" id="MobiDB-lite"/>
    </source>
</evidence>
<evidence type="ECO:0000259" key="8">
    <source>
        <dbReference type="PROSITE" id="PS50157"/>
    </source>
</evidence>
<feature type="non-terminal residue" evidence="9">
    <location>
        <position position="1"/>
    </location>
</feature>
<evidence type="ECO:0000256" key="3">
    <source>
        <dbReference type="ARBA" id="ARBA00022771"/>
    </source>
</evidence>
<keyword evidence="1" id="KW-0479">Metal-binding</keyword>
<feature type="domain" description="C2H2-type" evidence="8">
    <location>
        <begin position="280"/>
        <end position="302"/>
    </location>
</feature>
<evidence type="ECO:0000256" key="1">
    <source>
        <dbReference type="ARBA" id="ARBA00022723"/>
    </source>
</evidence>
<gene>
    <name evidence="9" type="primary">Znf571</name>
    <name evidence="9" type="ORF">GTO95_0015308</name>
</gene>
<dbReference type="EMBL" id="JAAWVO010012884">
    <property type="protein sequence ID" value="MBN3313783.1"/>
    <property type="molecule type" value="Genomic_DNA"/>
</dbReference>
<feature type="compositionally biased region" description="Low complexity" evidence="7">
    <location>
        <begin position="102"/>
        <end position="145"/>
    </location>
</feature>
<evidence type="ECO:0000256" key="2">
    <source>
        <dbReference type="ARBA" id="ARBA00022737"/>
    </source>
</evidence>
<name>A0A8J7NKE3_ATRSP</name>
<feature type="domain" description="C2H2-type" evidence="8">
    <location>
        <begin position="51"/>
        <end position="73"/>
    </location>
</feature>
<dbReference type="InterPro" id="IPR050527">
    <property type="entry name" value="Snail/Krueppel_Znf"/>
</dbReference>
<reference evidence="9" key="1">
    <citation type="journal article" date="2021" name="Cell">
        <title>Tracing the genetic footprints of vertebrate landing in non-teleost ray-finned fishes.</title>
        <authorList>
            <person name="Bi X."/>
            <person name="Wang K."/>
            <person name="Yang L."/>
            <person name="Pan H."/>
            <person name="Jiang H."/>
            <person name="Wei Q."/>
            <person name="Fang M."/>
            <person name="Yu H."/>
            <person name="Zhu C."/>
            <person name="Cai Y."/>
            <person name="He Y."/>
            <person name="Gan X."/>
            <person name="Zeng H."/>
            <person name="Yu D."/>
            <person name="Zhu Y."/>
            <person name="Jiang H."/>
            <person name="Qiu Q."/>
            <person name="Yang H."/>
            <person name="Zhang Y.E."/>
            <person name="Wang W."/>
            <person name="Zhu M."/>
            <person name="He S."/>
            <person name="Zhang G."/>
        </authorList>
    </citation>
    <scope>NUCLEOTIDE SEQUENCE</scope>
    <source>
        <strain evidence="9">Allg_001</strain>
    </source>
</reference>
<organism evidence="9 10">
    <name type="scientific">Atractosteus spatula</name>
    <name type="common">Alligator gar</name>
    <name type="synonym">Lepisosteus spatula</name>
    <dbReference type="NCBI Taxonomy" id="7917"/>
    <lineage>
        <taxon>Eukaryota</taxon>
        <taxon>Metazoa</taxon>
        <taxon>Chordata</taxon>
        <taxon>Craniata</taxon>
        <taxon>Vertebrata</taxon>
        <taxon>Euteleostomi</taxon>
        <taxon>Actinopterygii</taxon>
        <taxon>Neopterygii</taxon>
        <taxon>Holostei</taxon>
        <taxon>Semionotiformes</taxon>
        <taxon>Lepisosteidae</taxon>
        <taxon>Atractosteus</taxon>
    </lineage>
</organism>
<dbReference type="Gene3D" id="3.30.160.60">
    <property type="entry name" value="Classic Zinc Finger"/>
    <property type="match status" value="5"/>
</dbReference>
<proteinExistence type="predicted"/>
<feature type="compositionally biased region" description="Polar residues" evidence="7">
    <location>
        <begin position="566"/>
        <end position="584"/>
    </location>
</feature>
<dbReference type="PROSITE" id="PS00028">
    <property type="entry name" value="ZINC_FINGER_C2H2_1"/>
    <property type="match status" value="5"/>
</dbReference>
<dbReference type="InterPro" id="IPR036236">
    <property type="entry name" value="Znf_C2H2_sf"/>
</dbReference>
<dbReference type="Proteomes" id="UP000736164">
    <property type="component" value="Unassembled WGS sequence"/>
</dbReference>
<dbReference type="InterPro" id="IPR013087">
    <property type="entry name" value="Znf_C2H2_type"/>
</dbReference>
<evidence type="ECO:0000256" key="6">
    <source>
        <dbReference type="PROSITE-ProRule" id="PRU00042"/>
    </source>
</evidence>
<feature type="region of interest" description="Disordered" evidence="7">
    <location>
        <begin position="431"/>
        <end position="452"/>
    </location>
</feature>
<feature type="region of interest" description="Disordered" evidence="7">
    <location>
        <begin position="227"/>
        <end position="270"/>
    </location>
</feature>
<feature type="compositionally biased region" description="Basic and acidic residues" evidence="7">
    <location>
        <begin position="536"/>
        <end position="547"/>
    </location>
</feature>
<dbReference type="SUPFAM" id="SSF57667">
    <property type="entry name" value="beta-beta-alpha zinc fingers"/>
    <property type="match status" value="2"/>
</dbReference>